<organism evidence="2 3">
    <name type="scientific">Protea cynaroides</name>
    <dbReference type="NCBI Taxonomy" id="273540"/>
    <lineage>
        <taxon>Eukaryota</taxon>
        <taxon>Viridiplantae</taxon>
        <taxon>Streptophyta</taxon>
        <taxon>Embryophyta</taxon>
        <taxon>Tracheophyta</taxon>
        <taxon>Spermatophyta</taxon>
        <taxon>Magnoliopsida</taxon>
        <taxon>Proteales</taxon>
        <taxon>Proteaceae</taxon>
        <taxon>Protea</taxon>
    </lineage>
</organism>
<dbReference type="EMBL" id="JAMYWD010000004">
    <property type="protein sequence ID" value="KAJ4975005.1"/>
    <property type="molecule type" value="Genomic_DNA"/>
</dbReference>
<gene>
    <name evidence="2" type="ORF">NE237_008179</name>
</gene>
<proteinExistence type="predicted"/>
<keyword evidence="3" id="KW-1185">Reference proteome</keyword>
<comment type="caution">
    <text evidence="2">The sequence shown here is derived from an EMBL/GenBank/DDBJ whole genome shotgun (WGS) entry which is preliminary data.</text>
</comment>
<evidence type="ECO:0000313" key="3">
    <source>
        <dbReference type="Proteomes" id="UP001141806"/>
    </source>
</evidence>
<dbReference type="AlphaFoldDB" id="A0A9Q0KQW5"/>
<name>A0A9Q0KQW5_9MAGN</name>
<evidence type="ECO:0000313" key="2">
    <source>
        <dbReference type="EMBL" id="KAJ4975005.1"/>
    </source>
</evidence>
<protein>
    <submittedName>
        <fullName evidence="2">Uncharacterized protein</fullName>
    </submittedName>
</protein>
<feature type="chain" id="PRO_5040217887" evidence="1">
    <location>
        <begin position="31"/>
        <end position="223"/>
    </location>
</feature>
<reference evidence="2" key="1">
    <citation type="journal article" date="2023" name="Plant J.">
        <title>The genome of the king protea, Protea cynaroides.</title>
        <authorList>
            <person name="Chang J."/>
            <person name="Duong T.A."/>
            <person name="Schoeman C."/>
            <person name="Ma X."/>
            <person name="Roodt D."/>
            <person name="Barker N."/>
            <person name="Li Z."/>
            <person name="Van de Peer Y."/>
            <person name="Mizrachi E."/>
        </authorList>
    </citation>
    <scope>NUCLEOTIDE SEQUENCE</scope>
    <source>
        <tissue evidence="2">Young leaves</tissue>
    </source>
</reference>
<accession>A0A9Q0KQW5</accession>
<dbReference type="Proteomes" id="UP001141806">
    <property type="component" value="Unassembled WGS sequence"/>
</dbReference>
<sequence>MGGWQWSKLGCRFVDLGLHVLAAGCSRCLGIVTGRAVIRVEGTRCREYQVVVDRSDIVAAGWVWELVFSVGFKWRWIQWIASEVASGKLDFGKDGGRENIQEENVCATGEKNLNSNSEKIRNNVTGAWGDVSDDEETSLEEGEIHAIDLDVWDTHGMVEIATNTGDAHIEVAKGDVETTVTSPAKGMILSCSPGHVEVIFEDVVGPDDALGKSWLVLFTLLII</sequence>
<keyword evidence="1" id="KW-0732">Signal</keyword>
<feature type="signal peptide" evidence="1">
    <location>
        <begin position="1"/>
        <end position="30"/>
    </location>
</feature>
<evidence type="ECO:0000256" key="1">
    <source>
        <dbReference type="SAM" id="SignalP"/>
    </source>
</evidence>